<dbReference type="InterPro" id="IPR000424">
    <property type="entry name" value="Primosome_PriB/ssb"/>
</dbReference>
<comment type="caution">
    <text evidence="4">The sequence shown here is derived from an EMBL/GenBank/DDBJ whole genome shotgun (WGS) entry which is preliminary data.</text>
</comment>
<dbReference type="Proteomes" id="UP001157974">
    <property type="component" value="Unassembled WGS sequence"/>
</dbReference>
<dbReference type="GO" id="GO:0003697">
    <property type="term" value="F:single-stranded DNA binding"/>
    <property type="evidence" value="ECO:0007669"/>
    <property type="project" value="InterPro"/>
</dbReference>
<feature type="compositionally biased region" description="Low complexity" evidence="3">
    <location>
        <begin position="261"/>
        <end position="274"/>
    </location>
</feature>
<evidence type="ECO:0000256" key="1">
    <source>
        <dbReference type="ARBA" id="ARBA00023125"/>
    </source>
</evidence>
<organism evidence="4 5">
    <name type="scientific">Rhodosorus marinus</name>
    <dbReference type="NCBI Taxonomy" id="101924"/>
    <lineage>
        <taxon>Eukaryota</taxon>
        <taxon>Rhodophyta</taxon>
        <taxon>Stylonematophyceae</taxon>
        <taxon>Stylonematales</taxon>
        <taxon>Stylonemataceae</taxon>
        <taxon>Rhodosorus</taxon>
    </lineage>
</organism>
<keyword evidence="5" id="KW-1185">Reference proteome</keyword>
<dbReference type="AlphaFoldDB" id="A0AAV8UTH4"/>
<feature type="compositionally biased region" description="Polar residues" evidence="3">
    <location>
        <begin position="332"/>
        <end position="341"/>
    </location>
</feature>
<evidence type="ECO:0000313" key="5">
    <source>
        <dbReference type="Proteomes" id="UP001157974"/>
    </source>
</evidence>
<sequence>MFAFVGNGVPVNGRWSRLVGCGRARRWRHSVVRLEGGKEEAPAGGEGDGVNEFDDVFDMVVDDDGSWLGMPDINTVTMVGYVASPPDVRTTPTMKVAKFKLCVQRNYPASPGNDYFTILAFRFDAELVEKSFKEGTLVGIEGAPTLGTWEKEGEEFFSVEITANTLKILDRNRMYTNDANSYPEDMQTRGSGSLYPTSPDSTWDGPQDRKEPSSSGQDNYYFKPPRNPSSPSGNSSNQQYAPGTKFSEENEYYFKPPKMPSDSSSDSSGSSTSSWVASNAPDTPEPYKSGYSADRTASEGRDEVNVPQNLPDDSFARGTRGGLMPRKKGGFSNMSTNWGENSSSKKSDSSKADYRSDELPEEDPF</sequence>
<dbReference type="Pfam" id="PF00436">
    <property type="entry name" value="SSB"/>
    <property type="match status" value="1"/>
</dbReference>
<feature type="compositionally biased region" description="Polar residues" evidence="3">
    <location>
        <begin position="188"/>
        <end position="201"/>
    </location>
</feature>
<dbReference type="InterPro" id="IPR012340">
    <property type="entry name" value="NA-bd_OB-fold"/>
</dbReference>
<proteinExistence type="predicted"/>
<reference evidence="4 5" key="1">
    <citation type="journal article" date="2023" name="Nat. Commun.">
        <title>Origin of minicircular mitochondrial genomes in red algae.</title>
        <authorList>
            <person name="Lee Y."/>
            <person name="Cho C.H."/>
            <person name="Lee Y.M."/>
            <person name="Park S.I."/>
            <person name="Yang J.H."/>
            <person name="West J.A."/>
            <person name="Bhattacharya D."/>
            <person name="Yoon H.S."/>
        </authorList>
    </citation>
    <scope>NUCLEOTIDE SEQUENCE [LARGE SCALE GENOMIC DNA]</scope>
    <source>
        <strain evidence="4 5">CCMP1338</strain>
        <tissue evidence="4">Whole cell</tissue>
    </source>
</reference>
<dbReference type="CDD" id="cd04496">
    <property type="entry name" value="SSB_OBF"/>
    <property type="match status" value="1"/>
</dbReference>
<name>A0AAV8UTH4_9RHOD</name>
<evidence type="ECO:0000256" key="2">
    <source>
        <dbReference type="PROSITE-ProRule" id="PRU00252"/>
    </source>
</evidence>
<feature type="compositionally biased region" description="Basic and acidic residues" evidence="3">
    <location>
        <begin position="343"/>
        <end position="358"/>
    </location>
</feature>
<protein>
    <submittedName>
        <fullName evidence="4">Uncharacterized protein</fullName>
    </submittedName>
</protein>
<dbReference type="EMBL" id="JAMWBK010000004">
    <property type="protein sequence ID" value="KAJ8905856.1"/>
    <property type="molecule type" value="Genomic_DNA"/>
</dbReference>
<dbReference type="SUPFAM" id="SSF50249">
    <property type="entry name" value="Nucleic acid-binding proteins"/>
    <property type="match status" value="1"/>
</dbReference>
<evidence type="ECO:0000256" key="3">
    <source>
        <dbReference type="SAM" id="MobiDB-lite"/>
    </source>
</evidence>
<gene>
    <name evidence="4" type="ORF">NDN08_002361</name>
</gene>
<feature type="region of interest" description="Disordered" evidence="3">
    <location>
        <begin position="179"/>
        <end position="365"/>
    </location>
</feature>
<accession>A0AAV8UTH4</accession>
<dbReference type="PROSITE" id="PS50935">
    <property type="entry name" value="SSB"/>
    <property type="match status" value="1"/>
</dbReference>
<keyword evidence="1 2" id="KW-0238">DNA-binding</keyword>
<evidence type="ECO:0000313" key="4">
    <source>
        <dbReference type="EMBL" id="KAJ8905856.1"/>
    </source>
</evidence>
<dbReference type="Gene3D" id="2.40.50.140">
    <property type="entry name" value="Nucleic acid-binding proteins"/>
    <property type="match status" value="1"/>
</dbReference>